<feature type="region of interest" description="Disordered" evidence="13">
    <location>
        <begin position="562"/>
        <end position="593"/>
    </location>
</feature>
<proteinExistence type="inferred from homology"/>
<reference evidence="15 16" key="1">
    <citation type="submission" date="2021-06" db="EMBL/GenBank/DDBJ databases">
        <authorList>
            <person name="Palmer J.M."/>
        </authorList>
    </citation>
    <scope>NUCLEOTIDE SEQUENCE [LARGE SCALE GENOMIC DNA]</scope>
    <source>
        <strain evidence="15 16">MEX-2019</strain>
        <tissue evidence="15">Muscle</tissue>
    </source>
</reference>
<organism evidence="15 16">
    <name type="scientific">Crenichthys baileyi</name>
    <name type="common">White River springfish</name>
    <dbReference type="NCBI Taxonomy" id="28760"/>
    <lineage>
        <taxon>Eukaryota</taxon>
        <taxon>Metazoa</taxon>
        <taxon>Chordata</taxon>
        <taxon>Craniata</taxon>
        <taxon>Vertebrata</taxon>
        <taxon>Euteleostomi</taxon>
        <taxon>Actinopterygii</taxon>
        <taxon>Neopterygii</taxon>
        <taxon>Teleostei</taxon>
        <taxon>Neoteleostei</taxon>
        <taxon>Acanthomorphata</taxon>
        <taxon>Ovalentaria</taxon>
        <taxon>Atherinomorphae</taxon>
        <taxon>Cyprinodontiformes</taxon>
        <taxon>Goodeidae</taxon>
        <taxon>Crenichthys</taxon>
    </lineage>
</organism>
<dbReference type="AlphaFoldDB" id="A0AAV9QRZ9"/>
<dbReference type="CDD" id="cd22590">
    <property type="entry name" value="McIdas_CC"/>
    <property type="match status" value="1"/>
</dbReference>
<evidence type="ECO:0000259" key="14">
    <source>
        <dbReference type="SMART" id="SM00385"/>
    </source>
</evidence>
<protein>
    <recommendedName>
        <fullName evidence="10">G2/mitotic-specific cyclin-B2</fullName>
    </recommendedName>
</protein>
<dbReference type="EMBL" id="JAHHUM010002953">
    <property type="protein sequence ID" value="KAK5599250.1"/>
    <property type="molecule type" value="Genomic_DNA"/>
</dbReference>
<evidence type="ECO:0000256" key="13">
    <source>
        <dbReference type="SAM" id="MobiDB-lite"/>
    </source>
</evidence>
<dbReference type="InterPro" id="IPR006671">
    <property type="entry name" value="Cyclin_N"/>
</dbReference>
<dbReference type="PANTHER" id="PTHR13372">
    <property type="entry name" value="GEMININ"/>
    <property type="match status" value="1"/>
</dbReference>
<name>A0AAV9QRZ9_9TELE</name>
<evidence type="ECO:0000256" key="7">
    <source>
        <dbReference type="ARBA" id="ARBA00023242"/>
    </source>
</evidence>
<evidence type="ECO:0000313" key="16">
    <source>
        <dbReference type="Proteomes" id="UP001311232"/>
    </source>
</evidence>
<evidence type="ECO:0000256" key="8">
    <source>
        <dbReference type="ARBA" id="ARBA00023306"/>
    </source>
</evidence>
<evidence type="ECO:0000256" key="1">
    <source>
        <dbReference type="ARBA" id="ARBA00003222"/>
    </source>
</evidence>
<dbReference type="CDD" id="cd20536">
    <property type="entry name" value="CYCLIN_CCNO_rpt1"/>
    <property type="match status" value="1"/>
</dbReference>
<feature type="domain" description="Cyclin-like" evidence="14">
    <location>
        <begin position="118"/>
        <end position="202"/>
    </location>
</feature>
<keyword evidence="5 12" id="KW-0175">Coiled coil</keyword>
<accession>A0AAV9QRZ9</accession>
<dbReference type="Proteomes" id="UP001311232">
    <property type="component" value="Unassembled WGS sequence"/>
</dbReference>
<evidence type="ECO:0000256" key="6">
    <source>
        <dbReference type="ARBA" id="ARBA00023127"/>
    </source>
</evidence>
<dbReference type="SUPFAM" id="SSF47954">
    <property type="entry name" value="Cyclin-like"/>
    <property type="match status" value="2"/>
</dbReference>
<feature type="coiled-coil region" evidence="12">
    <location>
        <begin position="516"/>
        <end position="550"/>
    </location>
</feature>
<evidence type="ECO:0000256" key="2">
    <source>
        <dbReference type="ARBA" id="ARBA00004123"/>
    </source>
</evidence>
<dbReference type="GO" id="GO:0005634">
    <property type="term" value="C:nucleus"/>
    <property type="evidence" value="ECO:0007669"/>
    <property type="project" value="UniProtKB-SubCell"/>
</dbReference>
<comment type="subcellular location">
    <subcellularLocation>
        <location evidence="2">Nucleus</location>
    </subcellularLocation>
</comment>
<evidence type="ECO:0000256" key="4">
    <source>
        <dbReference type="ARBA" id="ARBA00022618"/>
    </source>
</evidence>
<dbReference type="InterPro" id="IPR036915">
    <property type="entry name" value="Cyclin-like_sf"/>
</dbReference>
<dbReference type="Gene3D" id="1.10.472.10">
    <property type="entry name" value="Cyclin-like"/>
    <property type="match status" value="2"/>
</dbReference>
<keyword evidence="16" id="KW-1185">Reference proteome</keyword>
<dbReference type="Gene3D" id="1.20.5.1180">
    <property type="entry name" value="Geminin coiled-coil domain"/>
    <property type="match status" value="1"/>
</dbReference>
<evidence type="ECO:0000256" key="3">
    <source>
        <dbReference type="ARBA" id="ARBA00006955"/>
    </source>
</evidence>
<sequence>MVSFGKDESVCETDSQRRLTPPQQTSRHRKQRLMSRLGDSGFEDDLVSSPIPLRSQTNAPHLGSEEPESADGQLSSWYLQYGDVGFRVQREKESQFHPCLSLAHQPQLTADARCKLVSWLIPVHKHFRLSFECCCLTVNIMDRFLASTPVATDCFQLLGVTALLLASKQVEVRYPSVSYLLSLCCDAFTKEQFCNLECLVLLRLNFRLAAPTLAFFLDYFGNLAEAAQLVTKNNSSDRFSGVSSEIVKIRKCSKLAQKVCELTLADYAFNKYPPSLTACCALRFACELMKTEHTFAGQATIVLAEDKRNHLRDDLCTQSVCIQLCENPAFNPGKCLTVEVSPGQDNSLAQECKDNLKLLVSLNQETLKFLTDRADDGDAKQEDRIRCCLARQTGAAWKEGSPFTTIEWDDLECSASAVTQERDPFGSQVNESDPDEQHYRDYVLDLIADSSATGESCLSELVPFQGCVIPPLTPQRDFSPEDSVVHSSTETAQVGVSWRGIAECHGRELEDSMTINKQLQKILHRRQQELDSLEEKNLHLKQLASRAKHLASALERLMTVKDSHAEESAVPRGEDTSLSPCKRQRLDEGYETESSDSVEDLLRDISMRCNAVLLSSSAGALQESETIRMYGAFSSFQMSTPYNSTVNVDAPEAAEDVSSFRTSVREHCTIRTHVFPHGHAFTSKTLQGGYRFRWVPHHS</sequence>
<gene>
    <name evidence="15" type="ORF">CRENBAI_023957</name>
</gene>
<evidence type="ECO:0000313" key="15">
    <source>
        <dbReference type="EMBL" id="KAK5599250.1"/>
    </source>
</evidence>
<evidence type="ECO:0000256" key="11">
    <source>
        <dbReference type="RuleBase" id="RU000383"/>
    </source>
</evidence>
<comment type="similarity">
    <text evidence="3">Belongs to the cyclin family. Cyclin AB subfamily.</text>
</comment>
<dbReference type="FunFam" id="1.10.472.10:FF:000001">
    <property type="entry name" value="G2/mitotic-specific cyclin"/>
    <property type="match status" value="1"/>
</dbReference>
<dbReference type="Pfam" id="PF02984">
    <property type="entry name" value="Cyclin_C"/>
    <property type="match status" value="1"/>
</dbReference>
<evidence type="ECO:0000256" key="9">
    <source>
        <dbReference type="ARBA" id="ARBA00025821"/>
    </source>
</evidence>
<keyword evidence="8" id="KW-0131">Cell cycle</keyword>
<dbReference type="GO" id="GO:0008156">
    <property type="term" value="P:negative regulation of DNA replication"/>
    <property type="evidence" value="ECO:0007669"/>
    <property type="project" value="TreeGrafter"/>
</dbReference>
<dbReference type="SUPFAM" id="SSF111469">
    <property type="entry name" value="Geminin coiled-coil domain"/>
    <property type="match status" value="1"/>
</dbReference>
<dbReference type="GO" id="GO:0045786">
    <property type="term" value="P:negative regulation of cell cycle"/>
    <property type="evidence" value="ECO:0007669"/>
    <property type="project" value="TreeGrafter"/>
</dbReference>
<dbReference type="GO" id="GO:0051301">
    <property type="term" value="P:cell division"/>
    <property type="evidence" value="ECO:0007669"/>
    <property type="project" value="UniProtKB-KW"/>
</dbReference>
<comment type="subunit">
    <text evidence="9">Interacts with the CDK1 protein kinase to form a serine/threonine kinase holoenzyme complex also known as maturation promoting factor (MPF). The cyclin subunit imparts substrate specificity to the complex.</text>
</comment>
<dbReference type="InterPro" id="IPR013763">
    <property type="entry name" value="Cyclin-like_dom"/>
</dbReference>
<comment type="caution">
    <text evidence="15">The sequence shown here is derived from an EMBL/GenBank/DDBJ whole genome shotgun (WGS) entry which is preliminary data.</text>
</comment>
<feature type="region of interest" description="Disordered" evidence="13">
    <location>
        <begin position="1"/>
        <end position="71"/>
    </location>
</feature>
<keyword evidence="4" id="KW-0132">Cell division</keyword>
<feature type="compositionally biased region" description="Basic and acidic residues" evidence="13">
    <location>
        <begin position="1"/>
        <end position="17"/>
    </location>
</feature>
<keyword evidence="7" id="KW-0539">Nucleus</keyword>
<dbReference type="Pfam" id="PF00134">
    <property type="entry name" value="Cyclin_N"/>
    <property type="match status" value="1"/>
</dbReference>
<evidence type="ECO:0000256" key="10">
    <source>
        <dbReference type="ARBA" id="ARBA00040980"/>
    </source>
</evidence>
<feature type="compositionally biased region" description="Basic and acidic residues" evidence="13">
    <location>
        <begin position="562"/>
        <end position="575"/>
    </location>
</feature>
<evidence type="ECO:0000256" key="12">
    <source>
        <dbReference type="SAM" id="Coils"/>
    </source>
</evidence>
<dbReference type="InterPro" id="IPR004367">
    <property type="entry name" value="Cyclin_C-dom"/>
</dbReference>
<comment type="function">
    <text evidence="1">Essential for the control of the cell cycle at the G2/M (mitosis) transition.</text>
</comment>
<dbReference type="SMART" id="SM00385">
    <property type="entry name" value="CYCLIN"/>
    <property type="match status" value="1"/>
</dbReference>
<keyword evidence="6 11" id="KW-0195">Cyclin</keyword>
<evidence type="ECO:0000256" key="5">
    <source>
        <dbReference type="ARBA" id="ARBA00023054"/>
    </source>
</evidence>
<dbReference type="PANTHER" id="PTHR13372:SF3">
    <property type="entry name" value="MULTICILIN"/>
    <property type="match status" value="1"/>
</dbReference>